<dbReference type="SUPFAM" id="SSF102829">
    <property type="entry name" value="Cell division protein ZapA-like"/>
    <property type="match status" value="1"/>
</dbReference>
<dbReference type="OrthoDB" id="48111at2"/>
<name>A0A2K1NX95_9BACT</name>
<protein>
    <recommendedName>
        <fullName evidence="3">Cell division protein ZapA</fullName>
    </recommendedName>
</protein>
<proteinExistence type="predicted"/>
<dbReference type="EMBL" id="AZRL01000022">
    <property type="protein sequence ID" value="PNR95158.1"/>
    <property type="molecule type" value="Genomic_DNA"/>
</dbReference>
<dbReference type="Proteomes" id="UP000236434">
    <property type="component" value="Unassembled WGS sequence"/>
</dbReference>
<organism evidence="1 2">
    <name type="scientific">Petrotoga olearia DSM 13574</name>
    <dbReference type="NCBI Taxonomy" id="1122955"/>
    <lineage>
        <taxon>Bacteria</taxon>
        <taxon>Thermotogati</taxon>
        <taxon>Thermotogota</taxon>
        <taxon>Thermotogae</taxon>
        <taxon>Petrotogales</taxon>
        <taxon>Petrotogaceae</taxon>
        <taxon>Petrotoga</taxon>
    </lineage>
</organism>
<comment type="caution">
    <text evidence="1">The sequence shown here is derived from an EMBL/GenBank/DDBJ whole genome shotgun (WGS) entry which is preliminary data.</text>
</comment>
<evidence type="ECO:0000313" key="1">
    <source>
        <dbReference type="EMBL" id="PNR95158.1"/>
    </source>
</evidence>
<reference evidence="1 2" key="1">
    <citation type="submission" date="2013-12" db="EMBL/GenBank/DDBJ databases">
        <title>Comparative genomics of Petrotoga isolates.</title>
        <authorList>
            <person name="Nesbo C.L."/>
            <person name="Charchuk R."/>
            <person name="Chow K."/>
        </authorList>
    </citation>
    <scope>NUCLEOTIDE SEQUENCE [LARGE SCALE GENOMIC DNA]</scope>
    <source>
        <strain evidence="1 2">DSM 13574</strain>
    </source>
</reference>
<dbReference type="Pfam" id="PF05164">
    <property type="entry name" value="ZapA"/>
    <property type="match status" value="1"/>
</dbReference>
<dbReference type="RefSeq" id="WP_103067674.1">
    <property type="nucleotide sequence ID" value="NZ_AZRL01000022.1"/>
</dbReference>
<evidence type="ECO:0000313" key="2">
    <source>
        <dbReference type="Proteomes" id="UP000236434"/>
    </source>
</evidence>
<dbReference type="InterPro" id="IPR036192">
    <property type="entry name" value="Cell_div_ZapA-like_sf"/>
</dbReference>
<dbReference type="AlphaFoldDB" id="A0A2K1NX95"/>
<dbReference type="InterPro" id="IPR007838">
    <property type="entry name" value="Cell_div_ZapA-like"/>
</dbReference>
<evidence type="ECO:0008006" key="3">
    <source>
        <dbReference type="Google" id="ProtNLM"/>
    </source>
</evidence>
<gene>
    <name evidence="1" type="ORF">X929_09195</name>
</gene>
<sequence length="104" mass="12176">MKNYRSIEVKILGKDYKYKVDEPEDVINEILENIKSEVETYAKKTGGEEADYIFLLLLLNEKLNSIKTKQEIKHMVDKFSDMLNTALRNNEEDSDEQSKSIQWG</sequence>
<accession>A0A2K1NX95</accession>